<dbReference type="RefSeq" id="WP_318348444.1">
    <property type="nucleotide sequence ID" value="NZ_AP018694.1"/>
</dbReference>
<evidence type="ECO:0000256" key="1">
    <source>
        <dbReference type="ARBA" id="ARBA00004236"/>
    </source>
</evidence>
<accession>A0A5K7SFF7</accession>
<feature type="domain" description="4Fe-4S ferredoxin-type" evidence="5">
    <location>
        <begin position="241"/>
        <end position="276"/>
    </location>
</feature>
<feature type="transmembrane region" description="Helical" evidence="4">
    <location>
        <begin position="239"/>
        <end position="258"/>
    </location>
</feature>
<sequence length="648" mass="73785">MKNFRKNILYILIIFAFGLIPALICQNFTGKPVDRNIHVRSFRYGKDPSVIRCNRGDRLHLTFSTEDTGHSFFLEEFDMDAKISPARDKVEVFRPSDPTKESVTTEEVTFTASHPGILNYLVARSNYRCHVWCGPMHAFEMGKLVIWPNTLLIFSLGCVLGILVLGLIGIFRKKAEESPVNVEESAYSDVLKNAPVLRKIISSRWPQIILAILSMMMIYVVLLTTLFGTKVSGRNLGVLLMWAIWLFLLVAFLTPFLGRIWCTICPLPVFGDWLQRRSFFTPQKGKTNEYNNWYSGLFLKWPAYLKNDWLKLIVFLILTTFSTTLVANPMASAIAVILLVLAPTLMSVFWENRTFCRYICPVSAFVGPFSRMSPIALRSKSQQTCDNCKPHYCQKGSPKGWACPYGLNVGQIKENQDCGLCLECTRSCLYNNVTIYKRPFFSELGIRSRSEAWLTMAVFSLSIVYSILYEGTWSEVRDYVNILDKQNWGLFGLYTLFVWTLSLVLVPGLVYLLSWTATKLSGIKHSTNEVFLASTGALLPLGLMLWIAFVIPMLFVNVTFILQSMSDPFGWGWDFFGTANIPWHQFVPSLVPWLQSLLILIGLGYSLRNLKKTLSNEYLSAKKLFLIMLPMAVLIITVAVFMIFFHTN</sequence>
<dbReference type="Gene3D" id="2.60.40.420">
    <property type="entry name" value="Cupredoxins - blue copper proteins"/>
    <property type="match status" value="1"/>
</dbReference>
<feature type="transmembrane region" description="Helical" evidence="4">
    <location>
        <begin position="208"/>
        <end position="227"/>
    </location>
</feature>
<protein>
    <submittedName>
        <fullName evidence="6">Nitrogen assimilation regulatory protein</fullName>
    </submittedName>
</protein>
<dbReference type="AlphaFoldDB" id="A0A5K7SFF7"/>
<feature type="transmembrane region" description="Helical" evidence="4">
    <location>
        <begin position="309"/>
        <end position="327"/>
    </location>
</feature>
<dbReference type="Pfam" id="PF12801">
    <property type="entry name" value="Fer4_5"/>
    <property type="match status" value="2"/>
</dbReference>
<dbReference type="PANTHER" id="PTHR30224:SF4">
    <property type="entry name" value="ELECTRON TRANSPORT PROTEIN YCCM-RELATED"/>
    <property type="match status" value="1"/>
</dbReference>
<evidence type="ECO:0000313" key="6">
    <source>
        <dbReference type="EMBL" id="BBE20283.1"/>
    </source>
</evidence>
<feature type="transmembrane region" description="Helical" evidence="4">
    <location>
        <begin position="7"/>
        <end position="24"/>
    </location>
</feature>
<dbReference type="InterPro" id="IPR052378">
    <property type="entry name" value="NosR_regulator"/>
</dbReference>
<comment type="subcellular location">
    <subcellularLocation>
        <location evidence="1">Cell membrane</location>
    </subcellularLocation>
</comment>
<name>A0A5K7SFF7_9BACT</name>
<reference evidence="6" key="1">
    <citation type="journal article" date="2020" name="Int. J. Syst. Evol. Microbiol.">
        <title>Aquipluma nitroreducens gen. nov. sp. nov., a novel facultatively anaerobic bacterium isolated from a freshwater lake.</title>
        <authorList>
            <person name="Watanabe M."/>
            <person name="Kojima H."/>
            <person name="Fukui M."/>
        </authorList>
    </citation>
    <scope>NUCLEOTIDE SEQUENCE</scope>
    <source>
        <strain evidence="6">MeG22</strain>
    </source>
</reference>
<evidence type="ECO:0000256" key="4">
    <source>
        <dbReference type="SAM" id="Phobius"/>
    </source>
</evidence>
<organism evidence="6 7">
    <name type="scientific">Aquipluma nitroreducens</name>
    <dbReference type="NCBI Taxonomy" id="2010828"/>
    <lineage>
        <taxon>Bacteria</taxon>
        <taxon>Pseudomonadati</taxon>
        <taxon>Bacteroidota</taxon>
        <taxon>Bacteroidia</taxon>
        <taxon>Marinilabiliales</taxon>
        <taxon>Prolixibacteraceae</taxon>
        <taxon>Aquipluma</taxon>
    </lineage>
</organism>
<keyword evidence="2" id="KW-1003">Cell membrane</keyword>
<feature type="transmembrane region" description="Helical" evidence="4">
    <location>
        <begin position="624"/>
        <end position="645"/>
    </location>
</feature>
<dbReference type="KEGG" id="anf:AQPE_4474"/>
<dbReference type="Proteomes" id="UP001193389">
    <property type="component" value="Chromosome"/>
</dbReference>
<dbReference type="PANTHER" id="PTHR30224">
    <property type="entry name" value="ELECTRON TRANSPORT PROTEIN"/>
    <property type="match status" value="1"/>
</dbReference>
<evidence type="ECO:0000256" key="3">
    <source>
        <dbReference type="ARBA" id="ARBA00023136"/>
    </source>
</evidence>
<proteinExistence type="predicted"/>
<feature type="transmembrane region" description="Helical" evidence="4">
    <location>
        <begin position="452"/>
        <end position="468"/>
    </location>
</feature>
<dbReference type="GO" id="GO:0005886">
    <property type="term" value="C:plasma membrane"/>
    <property type="evidence" value="ECO:0007669"/>
    <property type="project" value="UniProtKB-SubCell"/>
</dbReference>
<gene>
    <name evidence="6" type="ORF">AQPE_4474</name>
</gene>
<dbReference type="EMBL" id="AP018694">
    <property type="protein sequence ID" value="BBE20283.1"/>
    <property type="molecule type" value="Genomic_DNA"/>
</dbReference>
<dbReference type="InterPro" id="IPR017896">
    <property type="entry name" value="4Fe4S_Fe-S-bd"/>
</dbReference>
<keyword evidence="3 4" id="KW-0472">Membrane</keyword>
<evidence type="ECO:0000259" key="5">
    <source>
        <dbReference type="Pfam" id="PF12801"/>
    </source>
</evidence>
<feature type="transmembrane region" description="Helical" evidence="4">
    <location>
        <begin position="333"/>
        <end position="350"/>
    </location>
</feature>
<dbReference type="InterPro" id="IPR008972">
    <property type="entry name" value="Cupredoxin"/>
</dbReference>
<feature type="domain" description="4Fe-4S ferredoxin-type" evidence="5">
    <location>
        <begin position="333"/>
        <end position="371"/>
    </location>
</feature>
<feature type="transmembrane region" description="Helical" evidence="4">
    <location>
        <begin position="488"/>
        <end position="518"/>
    </location>
</feature>
<feature type="transmembrane region" description="Helical" evidence="4">
    <location>
        <begin position="151"/>
        <end position="171"/>
    </location>
</feature>
<keyword evidence="4" id="KW-0812">Transmembrane</keyword>
<keyword evidence="4" id="KW-1133">Transmembrane helix</keyword>
<evidence type="ECO:0000313" key="7">
    <source>
        <dbReference type="Proteomes" id="UP001193389"/>
    </source>
</evidence>
<feature type="transmembrane region" description="Helical" evidence="4">
    <location>
        <begin position="530"/>
        <end position="563"/>
    </location>
</feature>
<keyword evidence="7" id="KW-1185">Reference proteome</keyword>
<evidence type="ECO:0000256" key="2">
    <source>
        <dbReference type="ARBA" id="ARBA00022475"/>
    </source>
</evidence>
<feature type="transmembrane region" description="Helical" evidence="4">
    <location>
        <begin position="583"/>
        <end position="603"/>
    </location>
</feature>
<dbReference type="SUPFAM" id="SSF49503">
    <property type="entry name" value="Cupredoxins"/>
    <property type="match status" value="1"/>
</dbReference>